<dbReference type="Pfam" id="PF24681">
    <property type="entry name" value="Kelch_KLHDC2_KLHL20_DRC7"/>
    <property type="match status" value="2"/>
</dbReference>
<keyword evidence="2" id="KW-0677">Repeat</keyword>
<keyword evidence="1" id="KW-0880">Kelch repeat</keyword>
<dbReference type="GeneID" id="111123379"/>
<sequence length="434" mass="49399">MDDIPVKNVSETDILKPVLTPRRSSAVPERTGHVSVLVGKYMIVWGGYNDDYDPYHLAYLPPNDVWIYDTEFKVWFVYRNRDSNPIAASGCCACAQDDCMYMFGGHAEFGYNITLYKLHLSTLQWEIVYPMSSLTPSPRDKAVSWFYDKKFYTFGGYGIIDYSRDKAYLEESRSFCSDESSDSGLRGWNNQLCVFNFDTMEWSLAKTKGQKPSARAAHSAVLFGSKVYIFGGRHMDLRLNDLHCLDLHTMAWSGVLCVGTDPPEGRSWHTASAVSTNQMFVYGGFNTNCVPLSDAWLLDITSLQWSVLTQFPNDRPRLWHTACVSPQKEVIVFGGCGNNILEDEEESLVDHRNDILLFQLQPYTLTRLCLECAYIHRVKLRNQWESLPRPFSVWLRRKEELDLQVSLSTDTGSESPSDSDSETNIRSGQTCVLS</sequence>
<evidence type="ECO:0000313" key="4">
    <source>
        <dbReference type="Proteomes" id="UP000694844"/>
    </source>
</evidence>
<dbReference type="SUPFAM" id="SSF50965">
    <property type="entry name" value="Galactose oxidase, central domain"/>
    <property type="match status" value="1"/>
</dbReference>
<dbReference type="PANTHER" id="PTHR46228">
    <property type="entry name" value="KELCH DOMAIN-CONTAINING PROTEIN"/>
    <property type="match status" value="1"/>
</dbReference>
<evidence type="ECO:0000256" key="3">
    <source>
        <dbReference type="SAM" id="MobiDB-lite"/>
    </source>
</evidence>
<organism evidence="4 5">
    <name type="scientific">Crassostrea virginica</name>
    <name type="common">Eastern oyster</name>
    <dbReference type="NCBI Taxonomy" id="6565"/>
    <lineage>
        <taxon>Eukaryota</taxon>
        <taxon>Metazoa</taxon>
        <taxon>Spiralia</taxon>
        <taxon>Lophotrochozoa</taxon>
        <taxon>Mollusca</taxon>
        <taxon>Bivalvia</taxon>
        <taxon>Autobranchia</taxon>
        <taxon>Pteriomorphia</taxon>
        <taxon>Ostreida</taxon>
        <taxon>Ostreoidea</taxon>
        <taxon>Ostreidae</taxon>
        <taxon>Crassostrea</taxon>
    </lineage>
</organism>
<accession>A0A8B8CZR8</accession>
<keyword evidence="4" id="KW-1185">Reference proteome</keyword>
<evidence type="ECO:0000313" key="5">
    <source>
        <dbReference type="RefSeq" id="XP_022321387.1"/>
    </source>
</evidence>
<dbReference type="SUPFAM" id="SSF117281">
    <property type="entry name" value="Kelch motif"/>
    <property type="match status" value="1"/>
</dbReference>
<dbReference type="PANTHER" id="PTHR46228:SF2">
    <property type="entry name" value="KELCH REPEAT PROTEIN (AFU_ORTHOLOGUE AFUA_4G14350)"/>
    <property type="match status" value="1"/>
</dbReference>
<dbReference type="InterPro" id="IPR015915">
    <property type="entry name" value="Kelch-typ_b-propeller"/>
</dbReference>
<dbReference type="KEGG" id="cvn:111123379"/>
<name>A0A8B8CZR8_CRAVI</name>
<feature type="region of interest" description="Disordered" evidence="3">
    <location>
        <begin position="406"/>
        <end position="434"/>
    </location>
</feature>
<reference evidence="5" key="1">
    <citation type="submission" date="2025-08" db="UniProtKB">
        <authorList>
            <consortium name="RefSeq"/>
        </authorList>
    </citation>
    <scope>IDENTIFICATION</scope>
    <source>
        <tissue evidence="5">Whole sample</tissue>
    </source>
</reference>
<dbReference type="RefSeq" id="XP_022321387.1">
    <property type="nucleotide sequence ID" value="XM_022465679.1"/>
</dbReference>
<gene>
    <name evidence="5" type="primary">LOC111123379</name>
</gene>
<dbReference type="InterPro" id="IPR011043">
    <property type="entry name" value="Gal_Oxase/kelch_b-propeller"/>
</dbReference>
<protein>
    <submittedName>
        <fullName evidence="5">Kelch domain-containing protein 1-like</fullName>
    </submittedName>
</protein>
<dbReference type="AlphaFoldDB" id="A0A8B8CZR8"/>
<evidence type="ECO:0000256" key="2">
    <source>
        <dbReference type="ARBA" id="ARBA00022737"/>
    </source>
</evidence>
<evidence type="ECO:0000256" key="1">
    <source>
        <dbReference type="ARBA" id="ARBA00022441"/>
    </source>
</evidence>
<dbReference type="Gene3D" id="2.120.10.80">
    <property type="entry name" value="Kelch-type beta propeller"/>
    <property type="match status" value="2"/>
</dbReference>
<dbReference type="OrthoDB" id="432528at2759"/>
<dbReference type="Proteomes" id="UP000694844">
    <property type="component" value="Chromosome 3"/>
</dbReference>
<proteinExistence type="predicted"/>